<feature type="domain" description="PD-(D/E)XK endonuclease-like" evidence="1">
    <location>
        <begin position="17"/>
        <end position="305"/>
    </location>
</feature>
<name>A0A2L1IX09_9CAUD</name>
<evidence type="ECO:0000313" key="2">
    <source>
        <dbReference type="EMBL" id="AVD99692.1"/>
    </source>
</evidence>
<evidence type="ECO:0000313" key="3">
    <source>
        <dbReference type="Proteomes" id="UP000240246"/>
    </source>
</evidence>
<keyword evidence="2" id="KW-0269">Exonuclease</keyword>
<accession>A0A2L1IX09</accession>
<dbReference type="Pfam" id="PF12705">
    <property type="entry name" value="PDDEXK_1"/>
    <property type="match status" value="1"/>
</dbReference>
<keyword evidence="2" id="KW-0540">Nuclease</keyword>
<evidence type="ECO:0000259" key="1">
    <source>
        <dbReference type="Pfam" id="PF12705"/>
    </source>
</evidence>
<dbReference type="Proteomes" id="UP000240246">
    <property type="component" value="Segment"/>
</dbReference>
<organism evidence="2 3">
    <name type="scientific">Mycobacterium phage Cuke</name>
    <dbReference type="NCBI Taxonomy" id="2079417"/>
    <lineage>
        <taxon>Viruses</taxon>
        <taxon>Duplodnaviria</taxon>
        <taxon>Heunggongvirae</taxon>
        <taxon>Uroviricota</taxon>
        <taxon>Caudoviricetes</taxon>
        <taxon>Cukevirus</taxon>
        <taxon>Cukevirus cuke</taxon>
    </lineage>
</organism>
<reference evidence="3" key="1">
    <citation type="submission" date="2018-01" db="EMBL/GenBank/DDBJ databases">
        <authorList>
            <person name="Gaut B.S."/>
            <person name="Morton B.R."/>
            <person name="Clegg M.T."/>
            <person name="Duvall M.R."/>
        </authorList>
    </citation>
    <scope>NUCLEOTIDE SEQUENCE [LARGE SCALE GENOMIC DNA]</scope>
</reference>
<dbReference type="GO" id="GO:0004527">
    <property type="term" value="F:exonuclease activity"/>
    <property type="evidence" value="ECO:0007669"/>
    <property type="project" value="UniProtKB-KW"/>
</dbReference>
<dbReference type="InterPro" id="IPR038726">
    <property type="entry name" value="PDDEXK_AddAB-type"/>
</dbReference>
<keyword evidence="2" id="KW-0378">Hydrolase</keyword>
<proteinExistence type="predicted"/>
<sequence length="346" mass="40636">MVSVNDVPLLRNSERVDFRRCPQRWHWRWNEHLVPIDFSTGPLVFGTFGHLALAEWYIPGAERGRHPAETWDEITKDYMDAVRSDITGYLDEETEMTWEDARALGHSLLVDYVEEYGKDEQWEVLWVEHPGNQLIPHPRNKNKAIVDYAFTLDLIVRDHEHGGRIRYIDHKFMKVVQTNHLWIDSQNGGYLAIGTHQLRKAGVIGPKESVRDLIYNFVRKAKRDERERNRFGEYLNKDGSVSARQPTPRFVRYPVTKTAAERNSQIDHIGNEALHMKAFRDGKLSLHKNPTRDCTWDCSFFALCQVHESGGDVEETKKMLYRKEDPYQEYKDHSKSMKTLERRLNE</sequence>
<protein>
    <submittedName>
        <fullName evidence="2">Exonuclease</fullName>
    </submittedName>
</protein>
<keyword evidence="3" id="KW-1185">Reference proteome</keyword>
<gene>
    <name evidence="2" type="ORF">SEA_CUKE_76</name>
</gene>
<dbReference type="EMBL" id="MG757156">
    <property type="protein sequence ID" value="AVD99692.1"/>
    <property type="molecule type" value="Genomic_DNA"/>
</dbReference>